<organism evidence="1 2">
    <name type="scientific">Mycena sanguinolenta</name>
    <dbReference type="NCBI Taxonomy" id="230812"/>
    <lineage>
        <taxon>Eukaryota</taxon>
        <taxon>Fungi</taxon>
        <taxon>Dikarya</taxon>
        <taxon>Basidiomycota</taxon>
        <taxon>Agaricomycotina</taxon>
        <taxon>Agaricomycetes</taxon>
        <taxon>Agaricomycetidae</taxon>
        <taxon>Agaricales</taxon>
        <taxon>Marasmiineae</taxon>
        <taxon>Mycenaceae</taxon>
        <taxon>Mycena</taxon>
    </lineage>
</organism>
<reference evidence="1" key="1">
    <citation type="submission" date="2020-05" db="EMBL/GenBank/DDBJ databases">
        <title>Mycena genomes resolve the evolution of fungal bioluminescence.</title>
        <authorList>
            <person name="Tsai I.J."/>
        </authorList>
    </citation>
    <scope>NUCLEOTIDE SEQUENCE</scope>
    <source>
        <strain evidence="1">160909Yilan</strain>
    </source>
</reference>
<dbReference type="InterPro" id="IPR027417">
    <property type="entry name" value="P-loop_NTPase"/>
</dbReference>
<proteinExistence type="predicted"/>
<dbReference type="SUPFAM" id="SSF52540">
    <property type="entry name" value="P-loop containing nucleoside triphosphate hydrolases"/>
    <property type="match status" value="1"/>
</dbReference>
<dbReference type="Proteomes" id="UP000623467">
    <property type="component" value="Unassembled WGS sequence"/>
</dbReference>
<dbReference type="AlphaFoldDB" id="A0A8H7CMJ4"/>
<dbReference type="EMBL" id="JACAZH010000029">
    <property type="protein sequence ID" value="KAF7340783.1"/>
    <property type="molecule type" value="Genomic_DNA"/>
</dbReference>
<dbReference type="Gene3D" id="3.40.50.300">
    <property type="entry name" value="P-loop containing nucleotide triphosphate hydrolases"/>
    <property type="match status" value="1"/>
</dbReference>
<name>A0A8H7CMJ4_9AGAR</name>
<evidence type="ECO:0000313" key="2">
    <source>
        <dbReference type="Proteomes" id="UP000623467"/>
    </source>
</evidence>
<protein>
    <submittedName>
        <fullName evidence="1">Nephrocystin-3</fullName>
    </submittedName>
</protein>
<evidence type="ECO:0000313" key="1">
    <source>
        <dbReference type="EMBL" id="KAF7340783.1"/>
    </source>
</evidence>
<sequence length="208" mass="22241">MTWESEAQSLLRWNPAVAEIPQQGSILALPHQLEGTMLSPDHSGPLQLSIIGGQGGPGGQGHSCGTGGRGGDGLGPTLNITAQEFNLHAMSSSEQGRRDILDQMHDFFTSNGGIQKISLLYGLGGAGKTQIALKFIKEFSSNFSDVFFIDTSTIATIDTGLKNIAIMKHAGDSLEEGLLWLISQNVIMETLLSPPGTLGYVFWLDHTF</sequence>
<gene>
    <name evidence="1" type="ORF">MSAN_02107200</name>
</gene>
<comment type="caution">
    <text evidence="1">The sequence shown here is derived from an EMBL/GenBank/DDBJ whole genome shotgun (WGS) entry which is preliminary data.</text>
</comment>
<dbReference type="OrthoDB" id="3258722at2759"/>
<keyword evidence="2" id="KW-1185">Reference proteome</keyword>
<accession>A0A8H7CMJ4</accession>